<gene>
    <name evidence="1" type="ORF">MNOR_LOCUS29614</name>
</gene>
<feature type="non-terminal residue" evidence="1">
    <location>
        <position position="132"/>
    </location>
</feature>
<dbReference type="AlphaFoldDB" id="A0AAV2RZS5"/>
<name>A0AAV2RZS5_MEGNR</name>
<evidence type="ECO:0000313" key="2">
    <source>
        <dbReference type="Proteomes" id="UP001497623"/>
    </source>
</evidence>
<dbReference type="PANTHER" id="PTHR19446">
    <property type="entry name" value="REVERSE TRANSCRIPTASES"/>
    <property type="match status" value="1"/>
</dbReference>
<proteinExistence type="predicted"/>
<sequence length="132" mass="15710">MYRREQFNYLHEDIQIIDRAANSMQNEQYNSRFTLHEMENAIESLKPDKSCGKDEMHNQFLLHLPRNGQMQLLGIFNRIWRSSQFPDEWKLALIIPILKENKNPQLPASYRPISLLSCISKLMESMVNERLM</sequence>
<comment type="caution">
    <text evidence="1">The sequence shown here is derived from an EMBL/GenBank/DDBJ whole genome shotgun (WGS) entry which is preliminary data.</text>
</comment>
<evidence type="ECO:0008006" key="3">
    <source>
        <dbReference type="Google" id="ProtNLM"/>
    </source>
</evidence>
<accession>A0AAV2RZS5</accession>
<dbReference type="EMBL" id="CAXKWB010034646">
    <property type="protein sequence ID" value="CAL4145127.1"/>
    <property type="molecule type" value="Genomic_DNA"/>
</dbReference>
<keyword evidence="2" id="KW-1185">Reference proteome</keyword>
<evidence type="ECO:0000313" key="1">
    <source>
        <dbReference type="EMBL" id="CAL4145127.1"/>
    </source>
</evidence>
<protein>
    <recommendedName>
        <fullName evidence="3">Reverse transcriptase</fullName>
    </recommendedName>
</protein>
<reference evidence="1 2" key="1">
    <citation type="submission" date="2024-05" db="EMBL/GenBank/DDBJ databases">
        <authorList>
            <person name="Wallberg A."/>
        </authorList>
    </citation>
    <scope>NUCLEOTIDE SEQUENCE [LARGE SCALE GENOMIC DNA]</scope>
</reference>
<dbReference type="Proteomes" id="UP001497623">
    <property type="component" value="Unassembled WGS sequence"/>
</dbReference>
<organism evidence="1 2">
    <name type="scientific">Meganyctiphanes norvegica</name>
    <name type="common">Northern krill</name>
    <name type="synonym">Thysanopoda norvegica</name>
    <dbReference type="NCBI Taxonomy" id="48144"/>
    <lineage>
        <taxon>Eukaryota</taxon>
        <taxon>Metazoa</taxon>
        <taxon>Ecdysozoa</taxon>
        <taxon>Arthropoda</taxon>
        <taxon>Crustacea</taxon>
        <taxon>Multicrustacea</taxon>
        <taxon>Malacostraca</taxon>
        <taxon>Eumalacostraca</taxon>
        <taxon>Eucarida</taxon>
        <taxon>Euphausiacea</taxon>
        <taxon>Euphausiidae</taxon>
        <taxon>Meganyctiphanes</taxon>
    </lineage>
</organism>